<evidence type="ECO:0000313" key="2">
    <source>
        <dbReference type="Proteomes" id="UP000623467"/>
    </source>
</evidence>
<dbReference type="OrthoDB" id="2269034at2759"/>
<comment type="caution">
    <text evidence="1">The sequence shown here is derived from an EMBL/GenBank/DDBJ whole genome shotgun (WGS) entry which is preliminary data.</text>
</comment>
<accession>A0A8H7CQ52</accession>
<dbReference type="EMBL" id="JACAZH010000019">
    <property type="protein sequence ID" value="KAF7346089.1"/>
    <property type="molecule type" value="Genomic_DNA"/>
</dbReference>
<dbReference type="AlphaFoldDB" id="A0A8H7CQ52"/>
<sequence>MLDALQPVHKLPFETTSEIFIQCLPTSYTVREWNTANPRAPMLLLHVCRIWREIAIGTPALWAKMELSMDNAHSHDIAQRWLKWAKASPLAVKLHQWPSEESQEEDTWSIAIFETLLGRSRNFEFLEVLDIPLDYVRELDQLTDSSNFPSLQKLTIGVEEDGLDRESMHEKPCIQLFANAPLLREVEFIGDTSPKFFGALPWPQLTKYTGTYVHIDDFLNALRISSNLIECTLATGRFDRYFMEILLHPSLRSLTLCRDNCFHHPRSPGIFGFLTLPALETLRILRCPDDLFNDQRFPTFLTRSSPPLRQFTVHLDHNILDDDDTQLNVDAFLSMPSLIELEIWNPQEMSIFFAHFTAVAFLPQLQHFSAFHPCHSSLDVAHTQLRTVQAGVSARWNSRNHAVAQLKSFSVVWDRDIGDLPEDILVAFRTMASEGLNIRLKSPTQSYI</sequence>
<evidence type="ECO:0000313" key="1">
    <source>
        <dbReference type="EMBL" id="KAF7346089.1"/>
    </source>
</evidence>
<gene>
    <name evidence="1" type="ORF">MSAN_01835300</name>
</gene>
<dbReference type="InterPro" id="IPR032675">
    <property type="entry name" value="LRR_dom_sf"/>
</dbReference>
<dbReference type="Gene3D" id="3.80.10.10">
    <property type="entry name" value="Ribonuclease Inhibitor"/>
    <property type="match status" value="1"/>
</dbReference>
<organism evidence="1 2">
    <name type="scientific">Mycena sanguinolenta</name>
    <dbReference type="NCBI Taxonomy" id="230812"/>
    <lineage>
        <taxon>Eukaryota</taxon>
        <taxon>Fungi</taxon>
        <taxon>Dikarya</taxon>
        <taxon>Basidiomycota</taxon>
        <taxon>Agaricomycotina</taxon>
        <taxon>Agaricomycetes</taxon>
        <taxon>Agaricomycetidae</taxon>
        <taxon>Agaricales</taxon>
        <taxon>Marasmiineae</taxon>
        <taxon>Mycenaceae</taxon>
        <taxon>Mycena</taxon>
    </lineage>
</organism>
<keyword evidence="2" id="KW-1185">Reference proteome</keyword>
<proteinExistence type="predicted"/>
<name>A0A8H7CQ52_9AGAR</name>
<protein>
    <submittedName>
        <fullName evidence="1">F-box domain-containing protein</fullName>
    </submittedName>
</protein>
<dbReference type="SUPFAM" id="SSF52047">
    <property type="entry name" value="RNI-like"/>
    <property type="match status" value="1"/>
</dbReference>
<reference evidence="1" key="1">
    <citation type="submission" date="2020-05" db="EMBL/GenBank/DDBJ databases">
        <title>Mycena genomes resolve the evolution of fungal bioluminescence.</title>
        <authorList>
            <person name="Tsai I.J."/>
        </authorList>
    </citation>
    <scope>NUCLEOTIDE SEQUENCE</scope>
    <source>
        <strain evidence="1">160909Yilan</strain>
    </source>
</reference>
<dbReference type="Proteomes" id="UP000623467">
    <property type="component" value="Unassembled WGS sequence"/>
</dbReference>